<dbReference type="GO" id="GO:0003723">
    <property type="term" value="F:RNA binding"/>
    <property type="evidence" value="ECO:0007669"/>
    <property type="project" value="TreeGrafter"/>
</dbReference>
<dbReference type="EMBL" id="LK391710">
    <property type="protein sequence ID" value="CDR97732.1"/>
    <property type="molecule type" value="Genomic_DNA"/>
</dbReference>
<dbReference type="OrthoDB" id="10262308at2759"/>
<dbReference type="GO" id="GO:0006364">
    <property type="term" value="P:rRNA processing"/>
    <property type="evidence" value="ECO:0007669"/>
    <property type="project" value="TreeGrafter"/>
</dbReference>
<dbReference type="InterPro" id="IPR051742">
    <property type="entry name" value="Ribosome_Assembly_uL10"/>
</dbReference>
<keyword evidence="4 5" id="KW-0539">Nucleus</keyword>
<dbReference type="CDD" id="cd05796">
    <property type="entry name" value="Ribosomal_P0_like"/>
    <property type="match status" value="1"/>
</dbReference>
<reference evidence="8" key="1">
    <citation type="journal article" date="2014" name="Nucleic Acids Res.">
        <title>The evolutionary dynamics of variant antigen genes in Babesia reveal a history of genomic innovation underlying host-parasite interaction.</title>
        <authorList>
            <person name="Jackson A.P."/>
            <person name="Otto T.D."/>
            <person name="Darby A."/>
            <person name="Ramaprasad A."/>
            <person name="Xia D."/>
            <person name="Echaide I.E."/>
            <person name="Farber M."/>
            <person name="Gahlot S."/>
            <person name="Gamble J."/>
            <person name="Gupta D."/>
            <person name="Gupta Y."/>
            <person name="Jackson L."/>
            <person name="Malandrin L."/>
            <person name="Malas T.B."/>
            <person name="Moussa E."/>
            <person name="Nair M."/>
            <person name="Reid A.J."/>
            <person name="Sanders M."/>
            <person name="Sharma J."/>
            <person name="Tracey A."/>
            <person name="Quail M.A."/>
            <person name="Weir W."/>
            <person name="Wastling J.M."/>
            <person name="Hall N."/>
            <person name="Willadsen P."/>
            <person name="Lingelbach K."/>
            <person name="Shiels B."/>
            <person name="Tait A."/>
            <person name="Berriman M."/>
            <person name="Allred D.R."/>
            <person name="Pain A."/>
        </authorList>
    </citation>
    <scope>NUCLEOTIDE SEQUENCE [LARGE SCALE GENOMIC DNA]</scope>
    <source>
        <strain evidence="8">Bond</strain>
    </source>
</reference>
<dbReference type="Pfam" id="PF00466">
    <property type="entry name" value="Ribosomal_L10"/>
    <property type="match status" value="1"/>
</dbReference>
<dbReference type="VEuPathDB" id="PiroplasmaDB:BBBOND_0402220"/>
<sequence>MPKSKRSREVKLTAVRKHARERKMALMDAVRAAIEAPLDGGERFVYLLALHNQRNSPLENIRQILRPGRLFYGKNKVLQLALGAKPENELQTNLHKIAERIVGERALLVTTEPPEVVKSKLEGYRVADFAKAGSAATDTIVLQPDDESLDVFPGNMEPQLRQLGMPTTLNMGKIQLLGEYHVCEKGKPLTPNQAQVLKMLGIRMAVFEVTLDCYWADGHFRRVGE</sequence>
<dbReference type="STRING" id="5866.A0A061DCD4"/>
<dbReference type="PANTHER" id="PTHR45841:SF1">
    <property type="entry name" value="MRNA TURNOVER PROTEIN 4 HOMOLOG"/>
    <property type="match status" value="1"/>
</dbReference>
<dbReference type="GO" id="GO:0005737">
    <property type="term" value="C:cytoplasm"/>
    <property type="evidence" value="ECO:0007669"/>
    <property type="project" value="UniProtKB-SubCell"/>
</dbReference>
<dbReference type="InterPro" id="IPR001790">
    <property type="entry name" value="Ribosomal_uL10"/>
</dbReference>
<dbReference type="GO" id="GO:0000956">
    <property type="term" value="P:nuclear-transcribed mRNA catabolic process"/>
    <property type="evidence" value="ECO:0007669"/>
    <property type="project" value="TreeGrafter"/>
</dbReference>
<dbReference type="GO" id="GO:0000027">
    <property type="term" value="P:ribosomal large subunit assembly"/>
    <property type="evidence" value="ECO:0007669"/>
    <property type="project" value="InterPro"/>
</dbReference>
<dbReference type="GeneID" id="24566273"/>
<evidence type="ECO:0000259" key="6">
    <source>
        <dbReference type="Pfam" id="PF17777"/>
    </source>
</evidence>
<keyword evidence="3 5" id="KW-0963">Cytoplasm</keyword>
<evidence type="ECO:0000256" key="1">
    <source>
        <dbReference type="ARBA" id="ARBA00004046"/>
    </source>
</evidence>
<name>A0A061DCD4_BABBI</name>
<dbReference type="Pfam" id="PF17777">
    <property type="entry name" value="RL10P_insert"/>
    <property type="match status" value="1"/>
</dbReference>
<dbReference type="Gene3D" id="3.90.105.20">
    <property type="match status" value="1"/>
</dbReference>
<dbReference type="Proteomes" id="UP000033188">
    <property type="component" value="Chromosome 4"/>
</dbReference>
<dbReference type="InterPro" id="IPR043141">
    <property type="entry name" value="Ribosomal_uL10-like_sf"/>
</dbReference>
<protein>
    <recommendedName>
        <fullName evidence="5">Ribosome assembly factor mrt4</fullName>
    </recommendedName>
</protein>
<evidence type="ECO:0000313" key="8">
    <source>
        <dbReference type="Proteomes" id="UP000033188"/>
    </source>
</evidence>
<dbReference type="InterPro" id="IPR040637">
    <property type="entry name" value="Ribosomal_uL10-like_insert"/>
</dbReference>
<gene>
    <name evidence="7" type="ORF">BBBOND_0402220</name>
</gene>
<dbReference type="OMA" id="LEWAENY"/>
<feature type="domain" description="Large ribosomal subunit protein uL10-like insertion" evidence="6">
    <location>
        <begin position="130"/>
        <end position="202"/>
    </location>
</feature>
<dbReference type="AlphaFoldDB" id="A0A061DCD4"/>
<accession>A0A061DCD4</accession>
<comment type="subunit">
    <text evidence="5">Associates with the pre-60S ribosomal particle.</text>
</comment>
<proteinExistence type="inferred from homology"/>
<evidence type="ECO:0000256" key="5">
    <source>
        <dbReference type="RuleBase" id="RU364039"/>
    </source>
</evidence>
<comment type="function">
    <text evidence="1 5">Component of the ribosome assembly machinery. Nuclear paralog of the ribosomal protein P0, it binds pre-60S subunits at an early stage of assembly in the nucleolus, and is replaced by P0 in cytoplasmic pre-60S subunits and mature 80S ribosomes.</text>
</comment>
<evidence type="ECO:0000256" key="2">
    <source>
        <dbReference type="ARBA" id="ARBA00008889"/>
    </source>
</evidence>
<comment type="similarity">
    <text evidence="2 5">Belongs to the universal ribosomal protein uL10 family.</text>
</comment>
<organism evidence="7 8">
    <name type="scientific">Babesia bigemina</name>
    <dbReference type="NCBI Taxonomy" id="5866"/>
    <lineage>
        <taxon>Eukaryota</taxon>
        <taxon>Sar</taxon>
        <taxon>Alveolata</taxon>
        <taxon>Apicomplexa</taxon>
        <taxon>Aconoidasida</taxon>
        <taxon>Piroplasmida</taxon>
        <taxon>Babesiidae</taxon>
        <taxon>Babesia</taxon>
    </lineage>
</organism>
<evidence type="ECO:0000256" key="4">
    <source>
        <dbReference type="ARBA" id="ARBA00023242"/>
    </source>
</evidence>
<dbReference type="FunFam" id="3.90.105.20:FF:000003">
    <property type="entry name" value="Ribosome assembly factor mrt4"/>
    <property type="match status" value="1"/>
</dbReference>
<dbReference type="RefSeq" id="XP_012769918.1">
    <property type="nucleotide sequence ID" value="XM_012914464.1"/>
</dbReference>
<dbReference type="GO" id="GO:0005730">
    <property type="term" value="C:nucleolus"/>
    <property type="evidence" value="ECO:0007669"/>
    <property type="project" value="UniProtKB-SubCell"/>
</dbReference>
<dbReference type="Gene3D" id="3.30.70.1730">
    <property type="match status" value="1"/>
</dbReference>
<dbReference type="InterPro" id="IPR033867">
    <property type="entry name" value="Mrt4"/>
</dbReference>
<keyword evidence="5" id="KW-0690">Ribosome biogenesis</keyword>
<dbReference type="GO" id="GO:0030687">
    <property type="term" value="C:preribosome, large subunit precursor"/>
    <property type="evidence" value="ECO:0007669"/>
    <property type="project" value="TreeGrafter"/>
</dbReference>
<dbReference type="KEGG" id="bbig:BBBOND_0402220"/>
<keyword evidence="8" id="KW-1185">Reference proteome</keyword>
<evidence type="ECO:0000313" key="7">
    <source>
        <dbReference type="EMBL" id="CDR97732.1"/>
    </source>
</evidence>
<evidence type="ECO:0000256" key="3">
    <source>
        <dbReference type="ARBA" id="ARBA00022490"/>
    </source>
</evidence>
<dbReference type="InterPro" id="IPR043164">
    <property type="entry name" value="Ribosomal_uL10-like_insert_sf"/>
</dbReference>
<dbReference type="PANTHER" id="PTHR45841">
    <property type="entry name" value="MRNA TURNOVER PROTEIN 4 MRTO4"/>
    <property type="match status" value="1"/>
</dbReference>
<comment type="subcellular location">
    <subcellularLocation>
        <location evidence="5">Cytoplasm</location>
    </subcellularLocation>
    <subcellularLocation>
        <location evidence="5">Nucleus</location>
        <location evidence="5">Nucleolus</location>
    </subcellularLocation>
</comment>